<name>A0ABT0N5G5_9GAMM</name>
<dbReference type="Pfam" id="PF07687">
    <property type="entry name" value="M20_dimer"/>
    <property type="match status" value="1"/>
</dbReference>
<dbReference type="Gene3D" id="3.30.70.360">
    <property type="match status" value="1"/>
</dbReference>
<dbReference type="PANTHER" id="PTHR43808">
    <property type="entry name" value="ACETYLORNITHINE DEACETYLASE"/>
    <property type="match status" value="1"/>
</dbReference>
<comment type="caution">
    <text evidence="17">The sequence shown here is derived from an EMBL/GenBank/DDBJ whole genome shotgun (WGS) entry which is preliminary data.</text>
</comment>
<keyword evidence="8" id="KW-0479">Metal-binding</keyword>
<evidence type="ECO:0000256" key="9">
    <source>
        <dbReference type="ARBA" id="ARBA00022801"/>
    </source>
</evidence>
<keyword evidence="10" id="KW-0862">Zinc</keyword>
<evidence type="ECO:0000256" key="15">
    <source>
        <dbReference type="NCBIfam" id="TIGR01246"/>
    </source>
</evidence>
<dbReference type="SUPFAM" id="SSF55031">
    <property type="entry name" value="Bacterial exopeptidase dimerisation domain"/>
    <property type="match status" value="1"/>
</dbReference>
<evidence type="ECO:0000259" key="16">
    <source>
        <dbReference type="Pfam" id="PF07687"/>
    </source>
</evidence>
<comment type="similarity">
    <text evidence="3">Belongs to the peptidase M20A family. DapE subfamily.</text>
</comment>
<evidence type="ECO:0000256" key="2">
    <source>
        <dbReference type="ARBA" id="ARBA00005130"/>
    </source>
</evidence>
<comment type="catalytic activity">
    <reaction evidence="14">
        <text>N-succinyl-(2S,6S)-2,6-diaminopimelate + H2O = (2S,6S)-2,6-diaminopimelate + succinate</text>
        <dbReference type="Rhea" id="RHEA:22608"/>
        <dbReference type="ChEBI" id="CHEBI:15377"/>
        <dbReference type="ChEBI" id="CHEBI:30031"/>
        <dbReference type="ChEBI" id="CHEBI:57609"/>
        <dbReference type="ChEBI" id="CHEBI:58087"/>
        <dbReference type="EC" id="3.5.1.18"/>
    </reaction>
</comment>
<gene>
    <name evidence="17" type="primary">dapE</name>
    <name evidence="17" type="ORF">L2725_07725</name>
</gene>
<sequence>MPQLSTNSISCKALSDHKAVRYTQSLVSIPSVTPEDGGCQDWINEKLAALGFSIDCWRVEGVTNTLAVLGQGPRRLAFAGHTDVVPPGDSRRWRHNPFDAVIDEGLLMGRGSVDMKSGLAVMLAAMESHIEQYGVPSGLQYQFLMTSDEEGEAEFGTREIVEKLKFRDLLPDYCLIAEPTAAQKSGDTIRIGRRGAISCRVRLSGKQGHVAYPGDTCNAVDMAAEVMATLTSIPWDIGCDDFPGTSLQATWINSGAFVDNLVPGECELCFNVRFSHRYSVNEIKRTIELALFERLRGRQDTLWQLEWDRYCEPYFTPAGLDDSLIAKVERAVLSETGKYPCLSSSGGTSDGRFLASDRTQVVELGLPNATIHQVNEHARLEDIVSLYHIYRKLLLEFR</sequence>
<evidence type="ECO:0000256" key="4">
    <source>
        <dbReference type="ARBA" id="ARBA00011738"/>
    </source>
</evidence>
<dbReference type="RefSeq" id="WP_249248408.1">
    <property type="nucleotide sequence ID" value="NZ_JAKIKT010000002.1"/>
</dbReference>
<dbReference type="InterPro" id="IPR005941">
    <property type="entry name" value="DapE_proteobac"/>
</dbReference>
<dbReference type="Gene3D" id="3.40.630.10">
    <property type="entry name" value="Zn peptidases"/>
    <property type="match status" value="2"/>
</dbReference>
<evidence type="ECO:0000256" key="10">
    <source>
        <dbReference type="ARBA" id="ARBA00022833"/>
    </source>
</evidence>
<comment type="pathway">
    <text evidence="2">Amino-acid biosynthesis; L-lysine biosynthesis via DAP pathway; LL-2,6-diaminopimelate from (S)-tetrahydrodipicolinate (succinylase route): step 3/3.</text>
</comment>
<accession>A0ABT0N5G5</accession>
<dbReference type="NCBIfam" id="TIGR01246">
    <property type="entry name" value="dapE_proteo"/>
    <property type="match status" value="1"/>
</dbReference>
<reference evidence="17 18" key="1">
    <citation type="submission" date="2022-01" db="EMBL/GenBank/DDBJ databases">
        <title>Whole genome-based taxonomy of the Shewanellaceae.</title>
        <authorList>
            <person name="Martin-Rodriguez A.J."/>
        </authorList>
    </citation>
    <scope>NUCLEOTIDE SEQUENCE [LARGE SCALE GENOMIC DNA]</scope>
    <source>
        <strain evidence="17 18">DSM 21332</strain>
    </source>
</reference>
<keyword evidence="18" id="KW-1185">Reference proteome</keyword>
<dbReference type="SUPFAM" id="SSF53187">
    <property type="entry name" value="Zn-dependent exopeptidases"/>
    <property type="match status" value="1"/>
</dbReference>
<keyword evidence="9 17" id="KW-0378">Hydrolase</keyword>
<dbReference type="PROSITE" id="PS00758">
    <property type="entry name" value="ARGE_DAPE_CPG2_1"/>
    <property type="match status" value="1"/>
</dbReference>
<comment type="subunit">
    <text evidence="4">Homodimer.</text>
</comment>
<evidence type="ECO:0000256" key="5">
    <source>
        <dbReference type="ARBA" id="ARBA00011921"/>
    </source>
</evidence>
<evidence type="ECO:0000256" key="3">
    <source>
        <dbReference type="ARBA" id="ARBA00006746"/>
    </source>
</evidence>
<proteinExistence type="inferred from homology"/>
<evidence type="ECO:0000256" key="8">
    <source>
        <dbReference type="ARBA" id="ARBA00022723"/>
    </source>
</evidence>
<evidence type="ECO:0000256" key="11">
    <source>
        <dbReference type="ARBA" id="ARBA00022915"/>
    </source>
</evidence>
<comment type="cofactor">
    <cofactor evidence="1">
        <name>Zn(2+)</name>
        <dbReference type="ChEBI" id="CHEBI:29105"/>
    </cofactor>
</comment>
<evidence type="ECO:0000256" key="13">
    <source>
        <dbReference type="ARBA" id="ARBA00023285"/>
    </source>
</evidence>
<evidence type="ECO:0000256" key="1">
    <source>
        <dbReference type="ARBA" id="ARBA00001947"/>
    </source>
</evidence>
<dbReference type="InterPro" id="IPR002933">
    <property type="entry name" value="Peptidase_M20"/>
</dbReference>
<keyword evidence="11" id="KW-0220">Diaminopimelate biosynthesis</keyword>
<dbReference type="NCBIfam" id="NF009557">
    <property type="entry name" value="PRK13009.1"/>
    <property type="match status" value="1"/>
</dbReference>
<dbReference type="InterPro" id="IPR011650">
    <property type="entry name" value="Peptidase_M20_dimer"/>
</dbReference>
<dbReference type="PANTHER" id="PTHR43808:SF31">
    <property type="entry name" value="N-ACETYL-L-CITRULLINE DEACETYLASE"/>
    <property type="match status" value="1"/>
</dbReference>
<dbReference type="Proteomes" id="UP001202831">
    <property type="component" value="Unassembled WGS sequence"/>
</dbReference>
<feature type="domain" description="Peptidase M20 dimerisation" evidence="16">
    <location>
        <begin position="191"/>
        <end position="291"/>
    </location>
</feature>
<dbReference type="InterPro" id="IPR001261">
    <property type="entry name" value="ArgE/DapE_CS"/>
</dbReference>
<keyword evidence="12" id="KW-0457">Lysine biosynthesis</keyword>
<evidence type="ECO:0000256" key="14">
    <source>
        <dbReference type="ARBA" id="ARBA00051301"/>
    </source>
</evidence>
<dbReference type="GO" id="GO:0009014">
    <property type="term" value="F:succinyl-diaminopimelate desuccinylase activity"/>
    <property type="evidence" value="ECO:0007669"/>
    <property type="project" value="UniProtKB-EC"/>
</dbReference>
<organism evidence="17 18">
    <name type="scientific">Shewanella corallii</name>
    <dbReference type="NCBI Taxonomy" id="560080"/>
    <lineage>
        <taxon>Bacteria</taxon>
        <taxon>Pseudomonadati</taxon>
        <taxon>Pseudomonadota</taxon>
        <taxon>Gammaproteobacteria</taxon>
        <taxon>Alteromonadales</taxon>
        <taxon>Shewanellaceae</taxon>
        <taxon>Shewanella</taxon>
    </lineage>
</organism>
<evidence type="ECO:0000256" key="12">
    <source>
        <dbReference type="ARBA" id="ARBA00023154"/>
    </source>
</evidence>
<keyword evidence="7" id="KW-0028">Amino-acid biosynthesis</keyword>
<dbReference type="InterPro" id="IPR050072">
    <property type="entry name" value="Peptidase_M20A"/>
</dbReference>
<dbReference type="Pfam" id="PF01546">
    <property type="entry name" value="Peptidase_M20"/>
    <property type="match status" value="1"/>
</dbReference>
<evidence type="ECO:0000313" key="17">
    <source>
        <dbReference type="EMBL" id="MCL2913679.1"/>
    </source>
</evidence>
<protein>
    <recommendedName>
        <fullName evidence="6 15">Succinyl-diaminopimelate desuccinylase</fullName>
        <ecNumber evidence="5 15">3.5.1.18</ecNumber>
    </recommendedName>
</protein>
<keyword evidence="13" id="KW-0170">Cobalt</keyword>
<dbReference type="InterPro" id="IPR036264">
    <property type="entry name" value="Bact_exopeptidase_dim_dom"/>
</dbReference>
<evidence type="ECO:0000256" key="7">
    <source>
        <dbReference type="ARBA" id="ARBA00022605"/>
    </source>
</evidence>
<dbReference type="EC" id="3.5.1.18" evidence="5 15"/>
<evidence type="ECO:0000313" key="18">
    <source>
        <dbReference type="Proteomes" id="UP001202831"/>
    </source>
</evidence>
<evidence type="ECO:0000256" key="6">
    <source>
        <dbReference type="ARBA" id="ARBA00022391"/>
    </source>
</evidence>
<dbReference type="EMBL" id="JAKIKT010000002">
    <property type="protein sequence ID" value="MCL2913679.1"/>
    <property type="molecule type" value="Genomic_DNA"/>
</dbReference>